<keyword evidence="2" id="KW-1133">Transmembrane helix</keyword>
<evidence type="ECO:0000313" key="4">
    <source>
        <dbReference type="EMBL" id="GEX71936.1"/>
    </source>
</evidence>
<dbReference type="CDD" id="cd01650">
    <property type="entry name" value="RT_nLTR_like"/>
    <property type="match status" value="1"/>
</dbReference>
<dbReference type="GO" id="GO:0046983">
    <property type="term" value="F:protein dimerization activity"/>
    <property type="evidence" value="ECO:0007669"/>
    <property type="project" value="InterPro"/>
</dbReference>
<keyword evidence="2" id="KW-0812">Transmembrane</keyword>
<proteinExistence type="predicted"/>
<feature type="region of interest" description="Disordered" evidence="1">
    <location>
        <begin position="1343"/>
        <end position="1377"/>
    </location>
</feature>
<dbReference type="InterPro" id="IPR036691">
    <property type="entry name" value="Endo/exonu/phosph_ase_sf"/>
</dbReference>
<dbReference type="InterPro" id="IPR008906">
    <property type="entry name" value="HATC_C_dom"/>
</dbReference>
<name>A0A699H8M1_TANCI</name>
<keyword evidence="4" id="KW-0548">Nucleotidyltransferase</keyword>
<dbReference type="Pfam" id="PF13966">
    <property type="entry name" value="zf-RVT"/>
    <property type="match status" value="1"/>
</dbReference>
<feature type="transmembrane region" description="Helical" evidence="2">
    <location>
        <begin position="1026"/>
        <end position="1044"/>
    </location>
</feature>
<dbReference type="EMBL" id="BKCJ010125650">
    <property type="protein sequence ID" value="GEX71936.1"/>
    <property type="molecule type" value="Genomic_DNA"/>
</dbReference>
<dbReference type="Gene3D" id="3.60.10.10">
    <property type="entry name" value="Endonuclease/exonuclease/phosphatase"/>
    <property type="match status" value="1"/>
</dbReference>
<keyword evidence="4" id="KW-0695">RNA-directed DNA polymerase</keyword>
<accession>A0A699H8M1</accession>
<dbReference type="InterPro" id="IPR026960">
    <property type="entry name" value="RVT-Znf"/>
</dbReference>
<keyword evidence="2" id="KW-0472">Membrane</keyword>
<dbReference type="SUPFAM" id="SSF56219">
    <property type="entry name" value="DNase I-like"/>
    <property type="match status" value="1"/>
</dbReference>
<dbReference type="GO" id="GO:0003964">
    <property type="term" value="F:RNA-directed DNA polymerase activity"/>
    <property type="evidence" value="ECO:0007669"/>
    <property type="project" value="UniProtKB-KW"/>
</dbReference>
<feature type="region of interest" description="Disordered" evidence="1">
    <location>
        <begin position="308"/>
        <end position="349"/>
    </location>
</feature>
<dbReference type="Pfam" id="PF00078">
    <property type="entry name" value="RVT_1"/>
    <property type="match status" value="1"/>
</dbReference>
<evidence type="ECO:0000256" key="1">
    <source>
        <dbReference type="SAM" id="MobiDB-lite"/>
    </source>
</evidence>
<keyword evidence="4" id="KW-0808">Transferase</keyword>
<evidence type="ECO:0000256" key="2">
    <source>
        <dbReference type="SAM" id="Phobius"/>
    </source>
</evidence>
<organism evidence="4">
    <name type="scientific">Tanacetum cinerariifolium</name>
    <name type="common">Dalmatian daisy</name>
    <name type="synonym">Chrysanthemum cinerariifolium</name>
    <dbReference type="NCBI Taxonomy" id="118510"/>
    <lineage>
        <taxon>Eukaryota</taxon>
        <taxon>Viridiplantae</taxon>
        <taxon>Streptophyta</taxon>
        <taxon>Embryophyta</taxon>
        <taxon>Tracheophyta</taxon>
        <taxon>Spermatophyta</taxon>
        <taxon>Magnoliopsida</taxon>
        <taxon>eudicotyledons</taxon>
        <taxon>Gunneridae</taxon>
        <taxon>Pentapetalae</taxon>
        <taxon>asterids</taxon>
        <taxon>campanulids</taxon>
        <taxon>Asterales</taxon>
        <taxon>Asteraceae</taxon>
        <taxon>Asteroideae</taxon>
        <taxon>Anthemideae</taxon>
        <taxon>Anthemidinae</taxon>
        <taxon>Tanacetum</taxon>
    </lineage>
</organism>
<gene>
    <name evidence="4" type="ORF">Tci_343911</name>
</gene>
<comment type="caution">
    <text evidence="4">The sequence shown here is derived from an EMBL/GenBank/DDBJ whole genome shotgun (WGS) entry which is preliminary data.</text>
</comment>
<evidence type="ECO:0000259" key="3">
    <source>
        <dbReference type="PROSITE" id="PS50878"/>
    </source>
</evidence>
<dbReference type="PROSITE" id="PS50878">
    <property type="entry name" value="RT_POL"/>
    <property type="match status" value="1"/>
</dbReference>
<dbReference type="Pfam" id="PF05699">
    <property type="entry name" value="Dimer_Tnp_hAT"/>
    <property type="match status" value="1"/>
</dbReference>
<sequence length="1377" mass="157329">MEDDVSKISTSIFITNFLVSFSTKELFNSCKQYGHVVDAFIPTKRSKAGKRIGLSGVGNSYVHVVKGKTPSVNTKSDPTLALVLDDECLNSTDLSNSLLGRVKEFTSLSNLKMVMNNEGFNNFKIQSWFSQLIQASIDFIIEGRIVWVEIEGIPFKTWSDNTFKCIASKWGELLHIDDQDDNCLYSKRLCINTKVGKNIMESFKIIFCGKVSWIRAKEVIGWVIEFLDESDDEHDSDDDFKEGDLKVADTGICGGESDVEEVLKTLFEEWSQNNNYLEEMSTGQKENHSEDPFNIYELLNKKNDIAEREKNSDHSLKYQPGYTPNEGTKSHCKNVEDSKNESGEFPQGCYEEEENNVLKDNSSKNGSKEDVAESVCLGHFKKSVTIRTCGSILNLMEELVKVGQTMDDCVNNMTEIIESQGKGEVIIMGDFNEVRYKSERFGSLFNVQDANVFISFIANAGLEEVPLGGSSFTWCHKSATKMSKLDRFLISLDRYLSDHRPILLRESHFDYGPTPFRFFHYWFEIECFNKLVEDLWIEAHVDGSNAMVNMMKKLKYLKQRIRKWNKGNMESSKNRKAKLKDDLKPVNAIIDKGEGNDEVVKKRMDVFKSIQDIDKLQSLEMAQKAKIKWSIEGDENSSFYHGVLNKKRSQLNIRGIMVEGTWNDSPQMVKSEFFQHFRRRFDKPYVSRDYLDMNYSKTLSIDQQVELELEVSKEEIKRAVWDCGTDKSPGPDRFTFGFYRRLWKIIKNDAFEAVKHFFTHGDIPKGCNSSFIALILKICDANVVKDFRPISLIGSLYKIIAKILANHLVVVLGDIVNEVQSAFIADQKILDSPFILNEVLQWCKSKKKQSLIFKVDFEKAYDLVRWDILDDVLKKFGFGDKWCKWIQCCLSSSRGSILINGSPMEEFQLHKDLNQGDPLSSLLFILVMESLHLSFQRVVDAGMFKGIMLSSSLNLSHMFYVDDAVFVGQWCDGNINTLVHVLECFFYASGLRINMSKSKLMGVLVDDDKVMRAASKLGCLILKSPFSYLGWSLFAAIFLMVMILREIHGKDRKMGRQVNYVFLSYWIDIVHELNVLKRQDLYPRMYALETCKSVKVGTKLAQSSLEFLFRRRPTGGVEQEQYEALSVQVHDVILVPLLDRWKWSLESSRDFSVALVRNMIDDKMLPDVTTKTRWIKSVPIKVNVHAWKIKIDSLPTRLNISRRGMDIDSITCPICDSGVESSSHIFFTCSIVSDIIRKITRWWDVAYTEVDSYEDWLNWLVNLRLASKHKQAKETMFLVLSRMAMDILSVQANLVASESAFSTKRKQDKSTLETLVDCEEEILDAEVQANEAIPLSEEIALDAASSEGSMSGPGSGGEEAEDEAEANYGYDVYLDDY</sequence>
<feature type="compositionally biased region" description="Basic and acidic residues" evidence="1">
    <location>
        <begin position="333"/>
        <end position="342"/>
    </location>
</feature>
<dbReference type="InterPro" id="IPR000477">
    <property type="entry name" value="RT_dom"/>
</dbReference>
<feature type="domain" description="Reverse transcriptase" evidence="3">
    <location>
        <begin position="756"/>
        <end position="1033"/>
    </location>
</feature>
<dbReference type="PANTHER" id="PTHR31635">
    <property type="entry name" value="REVERSE TRANSCRIPTASE DOMAIN-CONTAINING PROTEIN-RELATED"/>
    <property type="match status" value="1"/>
</dbReference>
<dbReference type="PANTHER" id="PTHR31635:SF196">
    <property type="entry name" value="REVERSE TRANSCRIPTASE DOMAIN-CONTAINING PROTEIN-RELATED"/>
    <property type="match status" value="1"/>
</dbReference>
<protein>
    <submittedName>
        <fullName evidence="4">Putative RNA-directed DNA polymerase, eukaryota, reverse transcriptase zinc-binding domain protein</fullName>
    </submittedName>
</protein>
<reference evidence="4" key="1">
    <citation type="journal article" date="2019" name="Sci. Rep.">
        <title>Draft genome of Tanacetum cinerariifolium, the natural source of mosquito coil.</title>
        <authorList>
            <person name="Yamashiro T."/>
            <person name="Shiraishi A."/>
            <person name="Satake H."/>
            <person name="Nakayama K."/>
        </authorList>
    </citation>
    <scope>NUCLEOTIDE SEQUENCE</scope>
</reference>